<keyword evidence="2" id="KW-0378">Hydrolase</keyword>
<evidence type="ECO:0000256" key="1">
    <source>
        <dbReference type="ARBA" id="ARBA00007401"/>
    </source>
</evidence>
<dbReference type="Gene3D" id="2.60.120.260">
    <property type="entry name" value="Galactose-binding domain-like"/>
    <property type="match status" value="2"/>
</dbReference>
<dbReference type="SUPFAM" id="SSF49303">
    <property type="entry name" value="beta-Galactosidase/glucuronidase domain"/>
    <property type="match status" value="1"/>
</dbReference>
<dbReference type="InterPro" id="IPR036156">
    <property type="entry name" value="Beta-gal/glucu_dom_sf"/>
</dbReference>
<dbReference type="SUPFAM" id="SSF51445">
    <property type="entry name" value="(Trans)glycosidases"/>
    <property type="match status" value="1"/>
</dbReference>
<reference evidence="5" key="1">
    <citation type="journal article" date="2023" name="PeerJ">
        <title>Selection and evaluation of lactic acid bacteria from chicken feces in Thailand as potential probiotics.</title>
        <authorList>
            <person name="Khurajog B."/>
            <person name="Disastra Y."/>
            <person name="Lawwyne L.D."/>
            <person name="Sirichokchatchawan W."/>
            <person name="Niyomtham W."/>
            <person name="Yindee J."/>
            <person name="Hampson D.J."/>
            <person name="Prapasarakul N."/>
        </authorList>
    </citation>
    <scope>NUCLEOTIDE SEQUENCE</scope>
    <source>
        <strain evidence="5">BF9</strain>
    </source>
</reference>
<sequence length="1021" mass="117930">MYDISGSWSYKLDSDDTGSKNHWYQGFNEDGEFTFPGSNTDNNIGSSYVYDGKLSKENVHMLRSRYSYIGKIWFKKRIKLDGFDERKVYKIIFERIMWQSSLWINGNFIGTCDSLSTSHVFDITEFTAPSMEITLCIDNRDIHEIGTAPSAYTEETQTIWNGAIGKMHIVESVLKEEKINVFADFDGESIVLNADLEFMDTSEQYKLNINIYDETKLIDSAVYSLKKKDVLNEKFKLNSINYWDENNPHLYKVKISIENHAGTNVLNFSKSIGFRKFTNNRGQMLLNNNPVFLRGTVDCCIFPKTGYPPMDIDSWKKILTKIKSYGFNHVRYHSWCPPEAAFDAADQLGLYLQVEGPIWLDDYMPFVLGDKPDHYTFFERESAQIVDEYGDHPSFCFFSCGNELRGDNTILRNIVKKLKTMNKSILYTCTSNWDRSVYPEEDFFIAQTVEKKPVRGQYYLDELSNGTNVNFNDAIKQRDIPIISHEVGQYSIYPRIQEISKYNGNLLPVNFEAIKDDLIKKNMVEEAEVFTHDSGRLAFELYKSEVEAALGTDRMGGFQLLGLNDFTGQSTATVGMLDSFWEDKNITNADEFKQFNNTIVPLAIFKKRNFYSNELFSFLPKVANYLKDIKKVDFYWSLKNREGKVLIEKNCNIKNISTGLNNVKEIQSFTVGDKISKSEQLVLEMKIRFDDETYENSWNLWCYKSLDKKYNKYFIQSNYIDDEIMRRVYNGENLLLEPKSRFIKNAEKTTFFSVFWSPVHFMSKDSCGAHIDLNCPLFELFPTDSYTNFQWKDLLTGAFSIKYPDTIENFQPLVQVIPNFFNNRKNFVLAEFKFGKGNILINTLNMTKDTPAVKAFKKSVNCYLQSDEFHPLSEIDKKQLEIFFYKDGETPEKNNLALGCKSFADSQKGSDYDPNNAIDKNLDKVWKASDNDGGHWLKINLGEEKYLTSLEIDTLSKGVYYYNVDISSDDVVYHKVVNSTVSTQDDLTVTASLNDNARYVKITFTDCNEGATVGVRSIRIY</sequence>
<dbReference type="PROSITE" id="PS50022">
    <property type="entry name" value="FA58C_3"/>
    <property type="match status" value="1"/>
</dbReference>
<dbReference type="InterPro" id="IPR017853">
    <property type="entry name" value="GH"/>
</dbReference>
<evidence type="ECO:0000256" key="3">
    <source>
        <dbReference type="ARBA" id="ARBA00023295"/>
    </source>
</evidence>
<dbReference type="Pfam" id="PF00754">
    <property type="entry name" value="F5_F8_type_C"/>
    <property type="match status" value="1"/>
</dbReference>
<comment type="caution">
    <text evidence="5">The sequence shown here is derived from an EMBL/GenBank/DDBJ whole genome shotgun (WGS) entry which is preliminary data.</text>
</comment>
<dbReference type="GO" id="GO:0004553">
    <property type="term" value="F:hydrolase activity, hydrolyzing O-glycosyl compounds"/>
    <property type="evidence" value="ECO:0007669"/>
    <property type="project" value="InterPro"/>
</dbReference>
<dbReference type="Gene3D" id="2.60.40.10">
    <property type="entry name" value="Immunoglobulins"/>
    <property type="match status" value="1"/>
</dbReference>
<evidence type="ECO:0000259" key="4">
    <source>
        <dbReference type="PROSITE" id="PS50022"/>
    </source>
</evidence>
<dbReference type="RefSeq" id="WP_160185502.1">
    <property type="nucleotide sequence ID" value="NZ_CP096031.1"/>
</dbReference>
<keyword evidence="3" id="KW-0326">Glycosidase</keyword>
<dbReference type="InterPro" id="IPR013783">
    <property type="entry name" value="Ig-like_fold"/>
</dbReference>
<evidence type="ECO:0000313" key="5">
    <source>
        <dbReference type="EMBL" id="MDV2620422.1"/>
    </source>
</evidence>
<dbReference type="EMBL" id="JAWJAV010000001">
    <property type="protein sequence ID" value="MDV2620422.1"/>
    <property type="molecule type" value="Genomic_DNA"/>
</dbReference>
<protein>
    <submittedName>
        <fullName evidence="5">Discoidin domain-containing protein</fullName>
    </submittedName>
</protein>
<dbReference type="InterPro" id="IPR006102">
    <property type="entry name" value="Ig-like_GH2"/>
</dbReference>
<evidence type="ECO:0000256" key="2">
    <source>
        <dbReference type="ARBA" id="ARBA00022801"/>
    </source>
</evidence>
<comment type="similarity">
    <text evidence="1">Belongs to the glycosyl hydrolase 2 family.</text>
</comment>
<dbReference type="GO" id="GO:0005975">
    <property type="term" value="P:carbohydrate metabolic process"/>
    <property type="evidence" value="ECO:0007669"/>
    <property type="project" value="InterPro"/>
</dbReference>
<dbReference type="Gene3D" id="3.20.20.80">
    <property type="entry name" value="Glycosidases"/>
    <property type="match status" value="1"/>
</dbReference>
<dbReference type="PANTHER" id="PTHR42732:SF1">
    <property type="entry name" value="BETA-MANNOSIDASE"/>
    <property type="match status" value="1"/>
</dbReference>
<feature type="domain" description="F5/8 type C" evidence="4">
    <location>
        <begin position="877"/>
        <end position="1021"/>
    </location>
</feature>
<reference evidence="5" key="2">
    <citation type="submission" date="2023-10" db="EMBL/GenBank/DDBJ databases">
        <authorList>
            <person name="Khurajog B."/>
        </authorList>
    </citation>
    <scope>NUCLEOTIDE SEQUENCE</scope>
    <source>
        <strain evidence="5">BF9</strain>
    </source>
</reference>
<dbReference type="PANTHER" id="PTHR42732">
    <property type="entry name" value="BETA-GALACTOSIDASE"/>
    <property type="match status" value="1"/>
</dbReference>
<dbReference type="SUPFAM" id="SSF49785">
    <property type="entry name" value="Galactose-binding domain-like"/>
    <property type="match status" value="2"/>
</dbReference>
<dbReference type="InterPro" id="IPR000421">
    <property type="entry name" value="FA58C"/>
</dbReference>
<proteinExistence type="inferred from homology"/>
<dbReference type="InterPro" id="IPR008979">
    <property type="entry name" value="Galactose-bd-like_sf"/>
</dbReference>
<evidence type="ECO:0000313" key="6">
    <source>
        <dbReference type="Proteomes" id="UP001280897"/>
    </source>
</evidence>
<dbReference type="Pfam" id="PF00703">
    <property type="entry name" value="Glyco_hydro_2"/>
    <property type="match status" value="1"/>
</dbReference>
<dbReference type="AlphaFoldDB" id="A0AAW8YDJ0"/>
<organism evidence="5 6">
    <name type="scientific">Pediococcus acidilactici</name>
    <dbReference type="NCBI Taxonomy" id="1254"/>
    <lineage>
        <taxon>Bacteria</taxon>
        <taxon>Bacillati</taxon>
        <taxon>Bacillota</taxon>
        <taxon>Bacilli</taxon>
        <taxon>Lactobacillales</taxon>
        <taxon>Lactobacillaceae</taxon>
        <taxon>Pediococcus</taxon>
        <taxon>Pediococcus acidilactici group</taxon>
    </lineage>
</organism>
<gene>
    <name evidence="5" type="ORF">R0G89_01550</name>
</gene>
<dbReference type="InterPro" id="IPR051913">
    <property type="entry name" value="GH2_Domain-Containing"/>
</dbReference>
<dbReference type="Proteomes" id="UP001280897">
    <property type="component" value="Unassembled WGS sequence"/>
</dbReference>
<name>A0AAW8YDJ0_PEDAC</name>
<accession>A0AAW8YDJ0</accession>